<dbReference type="Pfam" id="PF00089">
    <property type="entry name" value="Trypsin"/>
    <property type="match status" value="1"/>
</dbReference>
<dbReference type="InterPro" id="IPR043504">
    <property type="entry name" value="Peptidase_S1_PA_chymotrypsin"/>
</dbReference>
<evidence type="ECO:0000313" key="4">
    <source>
        <dbReference type="EMBL" id="KAF2879754.1"/>
    </source>
</evidence>
<gene>
    <name evidence="4" type="ORF">ILUMI_26419</name>
</gene>
<keyword evidence="1" id="KW-1015">Disulfide bond</keyword>
<comment type="caution">
    <text evidence="4">The sequence shown here is derived from an EMBL/GenBank/DDBJ whole genome shotgun (WGS) entry which is preliminary data.</text>
</comment>
<proteinExistence type="predicted"/>
<dbReference type="Gene3D" id="2.40.10.10">
    <property type="entry name" value="Trypsin-like serine proteases"/>
    <property type="match status" value="3"/>
</dbReference>
<reference evidence="4" key="1">
    <citation type="submission" date="2019-08" db="EMBL/GenBank/DDBJ databases">
        <title>The genome of the North American firefly Photinus pyralis.</title>
        <authorList>
            <consortium name="Photinus pyralis genome working group"/>
            <person name="Fallon T.R."/>
            <person name="Sander Lower S.E."/>
            <person name="Weng J.-K."/>
        </authorList>
    </citation>
    <scope>NUCLEOTIDE SEQUENCE</scope>
    <source>
        <strain evidence="4">TRF0915ILg1</strain>
        <tissue evidence="4">Whole body</tissue>
    </source>
</reference>
<keyword evidence="2" id="KW-1133">Transmembrane helix</keyword>
<dbReference type="GO" id="GO:0004252">
    <property type="term" value="F:serine-type endopeptidase activity"/>
    <property type="evidence" value="ECO:0007669"/>
    <property type="project" value="InterPro"/>
</dbReference>
<dbReference type="AlphaFoldDB" id="A0A8K0C5T7"/>
<dbReference type="SUPFAM" id="SSF50494">
    <property type="entry name" value="Trypsin-like serine proteases"/>
    <property type="match status" value="1"/>
</dbReference>
<evidence type="ECO:0000313" key="5">
    <source>
        <dbReference type="Proteomes" id="UP000801492"/>
    </source>
</evidence>
<dbReference type="Proteomes" id="UP000801492">
    <property type="component" value="Unassembled WGS sequence"/>
</dbReference>
<dbReference type="InterPro" id="IPR001314">
    <property type="entry name" value="Peptidase_S1A"/>
</dbReference>
<dbReference type="GO" id="GO:0006508">
    <property type="term" value="P:proteolysis"/>
    <property type="evidence" value="ECO:0007669"/>
    <property type="project" value="InterPro"/>
</dbReference>
<sequence length="292" mass="32020">MRRRVFENFGQCTKEGTLNQSSENNAKFGTIRIQYQTSAASLGGIDSISSSFDSRIIGGSNAERRQFPYMISLHSKGNHGCGASILSHTWVITAAHCLVTNFGLKYAAIQVIAGLFHQHESHPDVQKSSVTKVVIHPNYFYNYTKFLLILFKAVTSTIKISFVFLAMLDNDIALLKLASPLIFTNAVQPVKLPSTHQAFTKGWLSGWGIYQRPPALPVTLQYAIVCAMPPTEGSETACNGDSGGPIDDDGVLIGITSWVVTCPIYKKNAPIVFTAVNKYSDFNNEHVDDLPL</sequence>
<feature type="transmembrane region" description="Helical" evidence="2">
    <location>
        <begin position="146"/>
        <end position="168"/>
    </location>
</feature>
<dbReference type="InterPro" id="IPR018114">
    <property type="entry name" value="TRYPSIN_HIS"/>
</dbReference>
<dbReference type="PANTHER" id="PTHR24250">
    <property type="entry name" value="CHYMOTRYPSIN-RELATED"/>
    <property type="match status" value="1"/>
</dbReference>
<dbReference type="PRINTS" id="PR00722">
    <property type="entry name" value="CHYMOTRYPSIN"/>
</dbReference>
<dbReference type="InterPro" id="IPR009003">
    <property type="entry name" value="Peptidase_S1_PA"/>
</dbReference>
<dbReference type="InterPro" id="IPR001254">
    <property type="entry name" value="Trypsin_dom"/>
</dbReference>
<dbReference type="EMBL" id="VTPC01091079">
    <property type="protein sequence ID" value="KAF2879754.1"/>
    <property type="molecule type" value="Genomic_DNA"/>
</dbReference>
<evidence type="ECO:0000256" key="2">
    <source>
        <dbReference type="SAM" id="Phobius"/>
    </source>
</evidence>
<dbReference type="CDD" id="cd00190">
    <property type="entry name" value="Tryp_SPc"/>
    <property type="match status" value="1"/>
</dbReference>
<dbReference type="SMART" id="SM00020">
    <property type="entry name" value="Tryp_SPc"/>
    <property type="match status" value="1"/>
</dbReference>
<accession>A0A8K0C5T7</accession>
<dbReference type="FunFam" id="2.40.10.10:FF:000068">
    <property type="entry name" value="transmembrane protease serine 2"/>
    <property type="match status" value="1"/>
</dbReference>
<dbReference type="OrthoDB" id="10061449at2759"/>
<keyword evidence="2" id="KW-0472">Membrane</keyword>
<keyword evidence="5" id="KW-1185">Reference proteome</keyword>
<name>A0A8K0C5T7_IGNLU</name>
<protein>
    <recommendedName>
        <fullName evidence="3">Peptidase S1 domain-containing protein</fullName>
    </recommendedName>
</protein>
<dbReference type="PROSITE" id="PS50240">
    <property type="entry name" value="TRYPSIN_DOM"/>
    <property type="match status" value="1"/>
</dbReference>
<keyword evidence="2" id="KW-0812">Transmembrane</keyword>
<evidence type="ECO:0000259" key="3">
    <source>
        <dbReference type="PROSITE" id="PS50240"/>
    </source>
</evidence>
<organism evidence="4 5">
    <name type="scientific">Ignelater luminosus</name>
    <name type="common">Cucubano</name>
    <name type="synonym">Pyrophorus luminosus</name>
    <dbReference type="NCBI Taxonomy" id="2038154"/>
    <lineage>
        <taxon>Eukaryota</taxon>
        <taxon>Metazoa</taxon>
        <taxon>Ecdysozoa</taxon>
        <taxon>Arthropoda</taxon>
        <taxon>Hexapoda</taxon>
        <taxon>Insecta</taxon>
        <taxon>Pterygota</taxon>
        <taxon>Neoptera</taxon>
        <taxon>Endopterygota</taxon>
        <taxon>Coleoptera</taxon>
        <taxon>Polyphaga</taxon>
        <taxon>Elateriformia</taxon>
        <taxon>Elateroidea</taxon>
        <taxon>Elateridae</taxon>
        <taxon>Agrypninae</taxon>
        <taxon>Pyrophorini</taxon>
        <taxon>Ignelater</taxon>
    </lineage>
</organism>
<evidence type="ECO:0000256" key="1">
    <source>
        <dbReference type="ARBA" id="ARBA00023157"/>
    </source>
</evidence>
<dbReference type="PROSITE" id="PS00134">
    <property type="entry name" value="TRYPSIN_HIS"/>
    <property type="match status" value="1"/>
</dbReference>
<feature type="domain" description="Peptidase S1" evidence="3">
    <location>
        <begin position="56"/>
        <end position="288"/>
    </location>
</feature>
<dbReference type="PANTHER" id="PTHR24250:SF50">
    <property type="entry name" value="PEPTIDASE S1 DOMAIN-CONTAINING PROTEIN"/>
    <property type="match status" value="1"/>
</dbReference>